<evidence type="ECO:0000313" key="1">
    <source>
        <dbReference type="EMBL" id="GJG32495.1"/>
    </source>
</evidence>
<dbReference type="EMBL" id="BPTT01000001">
    <property type="protein sequence ID" value="GJG32495.1"/>
    <property type="molecule type" value="Genomic_DNA"/>
</dbReference>
<protein>
    <recommendedName>
        <fullName evidence="3">AAA-ATPase-like domain-containing protein</fullName>
    </recommendedName>
</protein>
<proteinExistence type="predicted"/>
<reference evidence="1" key="1">
    <citation type="submission" date="2021-08" db="EMBL/GenBank/DDBJ databases">
        <title>Prevotella lacticifex sp. nov., isolated from rumen of cow.</title>
        <authorList>
            <person name="Shinkai T."/>
            <person name="Ikeyama N."/>
            <person name="Kumagai M."/>
            <person name="Ohmori H."/>
            <person name="Sakamoto M."/>
            <person name="Ohkuma M."/>
            <person name="Mitsumori M."/>
        </authorList>
    </citation>
    <scope>NUCLEOTIDE SEQUENCE</scope>
    <source>
        <strain evidence="1">JCM 8259</strain>
    </source>
</reference>
<sequence>MAETNGLTQDECYKKLAKDYDGYHFDYDTPGIYNPFSLLNTLDNKVFRDYWFETGTPSFLVYQLKKTEYPLESMTEEELTTDTLNSIHIMDENPLPLLYQSGYLTIKSYDKEFDCYQLCFPNREVEQGFSQLLRRLKKNGNK</sequence>
<dbReference type="PANTHER" id="PTHR34825:SF1">
    <property type="entry name" value="AAA-ATPASE-LIKE DOMAIN-CONTAINING PROTEIN"/>
    <property type="match status" value="1"/>
</dbReference>
<dbReference type="PANTHER" id="PTHR34825">
    <property type="entry name" value="CONSERVED PROTEIN, WITH A WEAK D-GALACTARATE DEHYDRATASE/ALTRONATE HYDROLASE DOMAIN"/>
    <property type="match status" value="1"/>
</dbReference>
<name>A0AA37MEH5_XYLRU</name>
<evidence type="ECO:0008006" key="3">
    <source>
        <dbReference type="Google" id="ProtNLM"/>
    </source>
</evidence>
<dbReference type="Proteomes" id="UP000887097">
    <property type="component" value="Unassembled WGS sequence"/>
</dbReference>
<dbReference type="AlphaFoldDB" id="A0AA37MEH5"/>
<gene>
    <name evidence="1" type="ORF">PRMUPPPA20_06040</name>
</gene>
<comment type="caution">
    <text evidence="1">The sequence shown here is derived from an EMBL/GenBank/DDBJ whole genome shotgun (WGS) entry which is preliminary data.</text>
</comment>
<evidence type="ECO:0000313" key="2">
    <source>
        <dbReference type="Proteomes" id="UP000887097"/>
    </source>
</evidence>
<accession>A0AA37MEH5</accession>
<organism evidence="1 2">
    <name type="scientific">Xylanibacter ruminicola</name>
    <name type="common">Prevotella ruminicola</name>
    <dbReference type="NCBI Taxonomy" id="839"/>
    <lineage>
        <taxon>Bacteria</taxon>
        <taxon>Pseudomonadati</taxon>
        <taxon>Bacteroidota</taxon>
        <taxon>Bacteroidia</taxon>
        <taxon>Bacteroidales</taxon>
        <taxon>Prevotellaceae</taxon>
        <taxon>Xylanibacter</taxon>
    </lineage>
</organism>